<feature type="region of interest" description="Disordered" evidence="2">
    <location>
        <begin position="1"/>
        <end position="31"/>
    </location>
</feature>
<accession>A0A8X7R660</accession>
<feature type="compositionally biased region" description="Basic and acidic residues" evidence="2">
    <location>
        <begin position="112"/>
        <end position="125"/>
    </location>
</feature>
<sequence>MKKLGGAKKTSSATPGEATASATPGGATFSESLPLVTSSALTADSVNVESSREELAQESSGRGIAEPLVTDRNKKKRSAPSSSASVEARAGSEPDEPPTKRKKKEKKKKKRTIGERSEPNEDAGGRELVSLDSSNRDAAARDSAELDESPNVPLGRKKQSSREGSVPASVEKSPPAARRSGSSSKGGPVKFPDHVEFKYDGDTPIAYAPMECAELVWQIRGGVKDMPPIKDLIFKDTYVDAARTKVLSDGSVNYVVEIYDSSLKETISKLQQADKLVRVKVAVLNRKTSEFKATIDKAAAGQSRLLGEKRAQKEKFKEKFGELKDKFKTAGEKVRGLEWEKATLEKEKAAWERKKELSVRERGDVVGVERAEDASGPTIAPVVPDPAPIASTFVVNEETSTPELGASDATLTHPLGKYGAGSNLVDLLELSDSSAEEDGGEKSDEQVPDRNPQGTEGTSGSLRPRSKGTSTKLRTRLIR</sequence>
<evidence type="ECO:0000256" key="2">
    <source>
        <dbReference type="SAM" id="MobiDB-lite"/>
    </source>
</evidence>
<feature type="compositionally biased region" description="Low complexity" evidence="2">
    <location>
        <begin position="172"/>
        <end position="188"/>
    </location>
</feature>
<organism evidence="3 4">
    <name type="scientific">Brassica carinata</name>
    <name type="common">Ethiopian mustard</name>
    <name type="synonym">Abyssinian cabbage</name>
    <dbReference type="NCBI Taxonomy" id="52824"/>
    <lineage>
        <taxon>Eukaryota</taxon>
        <taxon>Viridiplantae</taxon>
        <taxon>Streptophyta</taxon>
        <taxon>Embryophyta</taxon>
        <taxon>Tracheophyta</taxon>
        <taxon>Spermatophyta</taxon>
        <taxon>Magnoliopsida</taxon>
        <taxon>eudicotyledons</taxon>
        <taxon>Gunneridae</taxon>
        <taxon>Pentapetalae</taxon>
        <taxon>rosids</taxon>
        <taxon>malvids</taxon>
        <taxon>Brassicales</taxon>
        <taxon>Brassicaceae</taxon>
        <taxon>Brassiceae</taxon>
        <taxon>Brassica</taxon>
    </lineage>
</organism>
<protein>
    <submittedName>
        <fullName evidence="3">Uncharacterized protein</fullName>
    </submittedName>
</protein>
<feature type="compositionally biased region" description="Basic and acidic residues" evidence="2">
    <location>
        <begin position="134"/>
        <end position="144"/>
    </location>
</feature>
<feature type="compositionally biased region" description="Low complexity" evidence="2">
    <location>
        <begin position="79"/>
        <end position="89"/>
    </location>
</feature>
<feature type="compositionally biased region" description="Polar residues" evidence="2">
    <location>
        <begin position="452"/>
        <end position="472"/>
    </location>
</feature>
<keyword evidence="1" id="KW-0175">Coiled coil</keyword>
<name>A0A8X7R660_BRACI</name>
<proteinExistence type="predicted"/>
<comment type="caution">
    <text evidence="3">The sequence shown here is derived from an EMBL/GenBank/DDBJ whole genome shotgun (WGS) entry which is preliminary data.</text>
</comment>
<reference evidence="3 4" key="1">
    <citation type="submission" date="2020-02" db="EMBL/GenBank/DDBJ databases">
        <authorList>
            <person name="Ma Q."/>
            <person name="Huang Y."/>
            <person name="Song X."/>
            <person name="Pei D."/>
        </authorList>
    </citation>
    <scope>NUCLEOTIDE SEQUENCE [LARGE SCALE GENOMIC DNA]</scope>
    <source>
        <strain evidence="3">Sxm20200214</strain>
        <tissue evidence="3">Leaf</tissue>
    </source>
</reference>
<feature type="coiled-coil region" evidence="1">
    <location>
        <begin position="306"/>
        <end position="361"/>
    </location>
</feature>
<gene>
    <name evidence="3" type="ORF">Bca52824_054668</name>
</gene>
<evidence type="ECO:0000313" key="4">
    <source>
        <dbReference type="Proteomes" id="UP000886595"/>
    </source>
</evidence>
<feature type="region of interest" description="Disordered" evidence="2">
    <location>
        <begin position="428"/>
        <end position="479"/>
    </location>
</feature>
<evidence type="ECO:0000256" key="1">
    <source>
        <dbReference type="SAM" id="Coils"/>
    </source>
</evidence>
<dbReference type="Proteomes" id="UP000886595">
    <property type="component" value="Unassembled WGS sequence"/>
</dbReference>
<feature type="compositionally biased region" description="Basic residues" evidence="2">
    <location>
        <begin position="100"/>
        <end position="111"/>
    </location>
</feature>
<keyword evidence="4" id="KW-1185">Reference proteome</keyword>
<evidence type="ECO:0000313" key="3">
    <source>
        <dbReference type="EMBL" id="KAG2283448.1"/>
    </source>
</evidence>
<feature type="region of interest" description="Disordered" evidence="2">
    <location>
        <begin position="44"/>
        <end position="192"/>
    </location>
</feature>
<dbReference type="EMBL" id="JAAMPC010000011">
    <property type="protein sequence ID" value="KAG2283448.1"/>
    <property type="molecule type" value="Genomic_DNA"/>
</dbReference>
<dbReference type="AlphaFoldDB" id="A0A8X7R660"/>